<dbReference type="Pfam" id="PF01850">
    <property type="entry name" value="PIN"/>
    <property type="match status" value="1"/>
</dbReference>
<dbReference type="Proteomes" id="UP000177396">
    <property type="component" value="Unassembled WGS sequence"/>
</dbReference>
<dbReference type="AlphaFoldDB" id="A0A1F5YH96"/>
<dbReference type="InterPro" id="IPR029060">
    <property type="entry name" value="PIN-like_dom_sf"/>
</dbReference>
<dbReference type="SUPFAM" id="SSF88723">
    <property type="entry name" value="PIN domain-like"/>
    <property type="match status" value="1"/>
</dbReference>
<organism evidence="2 3">
    <name type="scientific">Candidatus Gottesmanbacteria bacterium RBG_16_38_7b</name>
    <dbReference type="NCBI Taxonomy" id="1798372"/>
    <lineage>
        <taxon>Bacteria</taxon>
        <taxon>Candidatus Gottesmaniibacteriota</taxon>
    </lineage>
</organism>
<dbReference type="Gene3D" id="3.40.50.1010">
    <property type="entry name" value="5'-nuclease"/>
    <property type="match status" value="1"/>
</dbReference>
<evidence type="ECO:0000259" key="1">
    <source>
        <dbReference type="Pfam" id="PF01850"/>
    </source>
</evidence>
<sequence length="132" mass="15352">MKYLLDTHTLLWTLISTKKLSVNSKNLLFNPNLEIFISSITLWEISLKFNLGRLNLKNKKPDGIPDAVLKMGFGILDLDYNTASSFYKLPIIKNKDPFDRMLAWQAIRENYTLLSKDKGFDDYSSFGLKRLW</sequence>
<name>A0A1F5YH96_9BACT</name>
<proteinExistence type="predicted"/>
<dbReference type="PANTHER" id="PTHR36173:SF2">
    <property type="entry name" value="RIBONUCLEASE VAPC16"/>
    <property type="match status" value="1"/>
</dbReference>
<gene>
    <name evidence="2" type="ORF">A2153_01130</name>
</gene>
<feature type="domain" description="PIN" evidence="1">
    <location>
        <begin position="3"/>
        <end position="123"/>
    </location>
</feature>
<comment type="caution">
    <text evidence="2">The sequence shown here is derived from an EMBL/GenBank/DDBJ whole genome shotgun (WGS) entry which is preliminary data.</text>
</comment>
<reference evidence="2 3" key="1">
    <citation type="journal article" date="2016" name="Nat. Commun.">
        <title>Thousands of microbial genomes shed light on interconnected biogeochemical processes in an aquifer system.</title>
        <authorList>
            <person name="Anantharaman K."/>
            <person name="Brown C.T."/>
            <person name="Hug L.A."/>
            <person name="Sharon I."/>
            <person name="Castelle C.J."/>
            <person name="Probst A.J."/>
            <person name="Thomas B.C."/>
            <person name="Singh A."/>
            <person name="Wilkins M.J."/>
            <person name="Karaoz U."/>
            <person name="Brodie E.L."/>
            <person name="Williams K.H."/>
            <person name="Hubbard S.S."/>
            <person name="Banfield J.F."/>
        </authorList>
    </citation>
    <scope>NUCLEOTIDE SEQUENCE [LARGE SCALE GENOMIC DNA]</scope>
</reference>
<dbReference type="InterPro" id="IPR002716">
    <property type="entry name" value="PIN_dom"/>
</dbReference>
<dbReference type="PANTHER" id="PTHR36173">
    <property type="entry name" value="RIBONUCLEASE VAPC16-RELATED"/>
    <property type="match status" value="1"/>
</dbReference>
<evidence type="ECO:0000313" key="2">
    <source>
        <dbReference type="EMBL" id="OGF99509.1"/>
    </source>
</evidence>
<evidence type="ECO:0000313" key="3">
    <source>
        <dbReference type="Proteomes" id="UP000177396"/>
    </source>
</evidence>
<dbReference type="InterPro" id="IPR041705">
    <property type="entry name" value="PIN_Sll0205"/>
</dbReference>
<dbReference type="InterPro" id="IPR052919">
    <property type="entry name" value="TA_system_RNase"/>
</dbReference>
<dbReference type="CDD" id="cd09872">
    <property type="entry name" value="PIN_Sll0205-like"/>
    <property type="match status" value="1"/>
</dbReference>
<accession>A0A1F5YH96</accession>
<dbReference type="EMBL" id="MFJB01000059">
    <property type="protein sequence ID" value="OGF99509.1"/>
    <property type="molecule type" value="Genomic_DNA"/>
</dbReference>
<protein>
    <recommendedName>
        <fullName evidence="1">PIN domain-containing protein</fullName>
    </recommendedName>
</protein>